<accession>A0A2P5HTL3</accession>
<proteinExistence type="predicted"/>
<dbReference type="Proteomes" id="UP000094444">
    <property type="component" value="Unassembled WGS sequence"/>
</dbReference>
<evidence type="ECO:0000313" key="2">
    <source>
        <dbReference type="Proteomes" id="UP000094444"/>
    </source>
</evidence>
<evidence type="ECO:0008006" key="3">
    <source>
        <dbReference type="Google" id="ProtNLM"/>
    </source>
</evidence>
<keyword evidence="2" id="KW-1185">Reference proteome</keyword>
<gene>
    <name evidence="1" type="ORF">DHEL01_v207999</name>
</gene>
<dbReference type="InParanoid" id="A0A2P5HTL3"/>
<dbReference type="AlphaFoldDB" id="A0A2P5HTL3"/>
<reference evidence="1" key="1">
    <citation type="submission" date="2017-09" db="EMBL/GenBank/DDBJ databases">
        <title>Polyketide synthases of a Diaporthe helianthi virulent isolate.</title>
        <authorList>
            <person name="Baroncelli R."/>
        </authorList>
    </citation>
    <scope>NUCLEOTIDE SEQUENCE [LARGE SCALE GENOMIC DNA]</scope>
    <source>
        <strain evidence="1">7/96</strain>
    </source>
</reference>
<protein>
    <recommendedName>
        <fullName evidence="3">F-box domain-containing protein</fullName>
    </recommendedName>
</protein>
<sequence>MGPQSSLTGWTNSAAKRKLDGEGLTCIDDRQSKRRQVIPDSLLDGFSKLQVVSSRRLDNLPQEVLLHILQHFAEPWVLTDDLADWTVYSSDRESKIRQQTLIALTRTCRTLNQPATSILYRCAHIPSSESFMSFLSSLYIQPGLAELVKQVSCSRHVLVTASCVLQTLKSDPAPLNAELLRSGSQQTTLFRPIDGHSRNSSIHNSSIAHGHVLYCILKRIPALRALSVSSNSPWHTVFPVSVLPLEQLTKLSIATTQSPRLNFRDPDATRDPLLNWLNKSNLGRYPALKQLELVHPVGRWVANLVTVEAANGRGPRVTEKYVTSLVTCWQCTGWRTGSWELLSLGQDIFTPEHFHTLDYGFESPRGRGSTGLMAPGWNLNRFLATTGRCITTLSLDWETKRPQLAQLGPTGTLTTLPMLTNLTHLTVSMQVLFQEATIFQAYMEDIFIDPGAGLARLLPASLRVLRISEFMLGVLSPENQFLEDHNVQAYNYLLFDFIDVLRAYWLDARVDRELWFRHCPELEYHPRQANDPWRCELRWLVSSQRRQDVGREYARVYHMLPVNAANYRDLVAANPTS</sequence>
<comment type="caution">
    <text evidence="1">The sequence shown here is derived from an EMBL/GenBank/DDBJ whole genome shotgun (WGS) entry which is preliminary data.</text>
</comment>
<organism evidence="1 2">
    <name type="scientific">Diaporthe helianthi</name>
    <dbReference type="NCBI Taxonomy" id="158607"/>
    <lineage>
        <taxon>Eukaryota</taxon>
        <taxon>Fungi</taxon>
        <taxon>Dikarya</taxon>
        <taxon>Ascomycota</taxon>
        <taxon>Pezizomycotina</taxon>
        <taxon>Sordariomycetes</taxon>
        <taxon>Sordariomycetidae</taxon>
        <taxon>Diaporthales</taxon>
        <taxon>Diaporthaceae</taxon>
        <taxon>Diaporthe</taxon>
    </lineage>
</organism>
<dbReference type="EMBL" id="MAVT02000767">
    <property type="protein sequence ID" value="POS73607.1"/>
    <property type="molecule type" value="Genomic_DNA"/>
</dbReference>
<evidence type="ECO:0000313" key="1">
    <source>
        <dbReference type="EMBL" id="POS73607.1"/>
    </source>
</evidence>
<dbReference type="OrthoDB" id="5189632at2759"/>
<name>A0A2P5HTL3_DIAHE</name>